<name>A0ACB8YWH2_CICIN</name>
<proteinExistence type="predicted"/>
<protein>
    <submittedName>
        <fullName evidence="1">Uncharacterized protein</fullName>
    </submittedName>
</protein>
<keyword evidence="2" id="KW-1185">Reference proteome</keyword>
<reference evidence="2" key="1">
    <citation type="journal article" date="2022" name="Mol. Ecol. Resour.">
        <title>The genomes of chicory, endive, great burdock and yacon provide insights into Asteraceae palaeo-polyploidization history and plant inulin production.</title>
        <authorList>
            <person name="Fan W."/>
            <person name="Wang S."/>
            <person name="Wang H."/>
            <person name="Wang A."/>
            <person name="Jiang F."/>
            <person name="Liu H."/>
            <person name="Zhao H."/>
            <person name="Xu D."/>
            <person name="Zhang Y."/>
        </authorList>
    </citation>
    <scope>NUCLEOTIDE SEQUENCE [LARGE SCALE GENOMIC DNA]</scope>
    <source>
        <strain evidence="2">cv. Punajuju</strain>
    </source>
</reference>
<evidence type="ECO:0000313" key="2">
    <source>
        <dbReference type="Proteomes" id="UP001055811"/>
    </source>
</evidence>
<dbReference type="Proteomes" id="UP001055811">
    <property type="component" value="Linkage Group LG09"/>
</dbReference>
<accession>A0ACB8YWH2</accession>
<evidence type="ECO:0000313" key="1">
    <source>
        <dbReference type="EMBL" id="KAI3689648.1"/>
    </source>
</evidence>
<sequence length="189" mass="20528">MVFSKFASIVHQATGVSQPQNISSKSALVRITLFSKTLKKVVGETDVAVKDDITQSWAWDYSTDFNIKPEYSDCVLKFKISLDKGDQEYTPLGSVRLPFDELLYDDVDKIRYPVMKSGKKNGEVVISFKISNSQQTIDDTGSGEDSIAPGEENNKKIGFLKGVAERVASSAIGTALATGISCVFTAAQG</sequence>
<dbReference type="EMBL" id="CM042017">
    <property type="protein sequence ID" value="KAI3689648.1"/>
    <property type="molecule type" value="Genomic_DNA"/>
</dbReference>
<gene>
    <name evidence="1" type="ORF">L2E82_47612</name>
</gene>
<organism evidence="1 2">
    <name type="scientific">Cichorium intybus</name>
    <name type="common">Chicory</name>
    <dbReference type="NCBI Taxonomy" id="13427"/>
    <lineage>
        <taxon>Eukaryota</taxon>
        <taxon>Viridiplantae</taxon>
        <taxon>Streptophyta</taxon>
        <taxon>Embryophyta</taxon>
        <taxon>Tracheophyta</taxon>
        <taxon>Spermatophyta</taxon>
        <taxon>Magnoliopsida</taxon>
        <taxon>eudicotyledons</taxon>
        <taxon>Gunneridae</taxon>
        <taxon>Pentapetalae</taxon>
        <taxon>asterids</taxon>
        <taxon>campanulids</taxon>
        <taxon>Asterales</taxon>
        <taxon>Asteraceae</taxon>
        <taxon>Cichorioideae</taxon>
        <taxon>Cichorieae</taxon>
        <taxon>Cichoriinae</taxon>
        <taxon>Cichorium</taxon>
    </lineage>
</organism>
<comment type="caution">
    <text evidence="1">The sequence shown here is derived from an EMBL/GenBank/DDBJ whole genome shotgun (WGS) entry which is preliminary data.</text>
</comment>
<reference evidence="1 2" key="2">
    <citation type="journal article" date="2022" name="Mol. Ecol. Resour.">
        <title>The genomes of chicory, endive, great burdock and yacon provide insights into Asteraceae paleo-polyploidization history and plant inulin production.</title>
        <authorList>
            <person name="Fan W."/>
            <person name="Wang S."/>
            <person name="Wang H."/>
            <person name="Wang A."/>
            <person name="Jiang F."/>
            <person name="Liu H."/>
            <person name="Zhao H."/>
            <person name="Xu D."/>
            <person name="Zhang Y."/>
        </authorList>
    </citation>
    <scope>NUCLEOTIDE SEQUENCE [LARGE SCALE GENOMIC DNA]</scope>
    <source>
        <strain evidence="2">cv. Punajuju</strain>
        <tissue evidence="1">Leaves</tissue>
    </source>
</reference>